<sequence length="289" mass="32579">MEALFLSHLPDLPQCTTLKDVLTRLQANREIVALWIEGSLARGGGDRFSDVDLHVAVEPEQLAGWKTPDFAPIFANNPVVGQLFLSFGEHAFLHHLVLADGTIFDFFVQDTDQPLSSDAKLVLSCRDPQLAQTLQQQEWHELPSSDRPVQKEQLQQLLDSFWISTHKHAKVLHRELTGLAPLGLSIERNILLRLWYIQATGQDCGDLGRSTIHSLTRVVRTVEQQIGAHTLELSGMPLRNRSEICRAIESNRRIVADLGRSLAQTYAFTYPEVLEATVERCWQQFLAAE</sequence>
<dbReference type="AlphaFoldDB" id="A0A8J3IU49"/>
<evidence type="ECO:0008006" key="3">
    <source>
        <dbReference type="Google" id="ProtNLM"/>
    </source>
</evidence>
<keyword evidence="2" id="KW-1185">Reference proteome</keyword>
<dbReference type="Gene3D" id="3.30.460.10">
    <property type="entry name" value="Beta Polymerase, domain 2"/>
    <property type="match status" value="1"/>
</dbReference>
<gene>
    <name evidence="1" type="ORF">KSF_079570</name>
</gene>
<dbReference type="Proteomes" id="UP000597444">
    <property type="component" value="Unassembled WGS sequence"/>
</dbReference>
<dbReference type="EMBL" id="BNJK01000002">
    <property type="protein sequence ID" value="GHO97909.1"/>
    <property type="molecule type" value="Genomic_DNA"/>
</dbReference>
<comment type="caution">
    <text evidence="1">The sequence shown here is derived from an EMBL/GenBank/DDBJ whole genome shotgun (WGS) entry which is preliminary data.</text>
</comment>
<evidence type="ECO:0000313" key="2">
    <source>
        <dbReference type="Proteomes" id="UP000597444"/>
    </source>
</evidence>
<proteinExistence type="predicted"/>
<dbReference type="CDD" id="cd05403">
    <property type="entry name" value="NT_KNTase_like"/>
    <property type="match status" value="1"/>
</dbReference>
<evidence type="ECO:0000313" key="1">
    <source>
        <dbReference type="EMBL" id="GHO97909.1"/>
    </source>
</evidence>
<dbReference type="RefSeq" id="WP_220208683.1">
    <property type="nucleotide sequence ID" value="NZ_BNJK01000002.1"/>
</dbReference>
<dbReference type="InterPro" id="IPR043519">
    <property type="entry name" value="NT_sf"/>
</dbReference>
<accession>A0A8J3IU49</accession>
<protein>
    <recommendedName>
        <fullName evidence="3">Nucleotidyltransferase domain-containing protein</fullName>
    </recommendedName>
</protein>
<name>A0A8J3IU49_9CHLR</name>
<reference evidence="1" key="1">
    <citation type="submission" date="2020-10" db="EMBL/GenBank/DDBJ databases">
        <title>Taxonomic study of unclassified bacteria belonging to the class Ktedonobacteria.</title>
        <authorList>
            <person name="Yabe S."/>
            <person name="Wang C.M."/>
            <person name="Zheng Y."/>
            <person name="Sakai Y."/>
            <person name="Cavaletti L."/>
            <person name="Monciardini P."/>
            <person name="Donadio S."/>
        </authorList>
    </citation>
    <scope>NUCLEOTIDE SEQUENCE</scope>
    <source>
        <strain evidence="1">ID150040</strain>
    </source>
</reference>
<organism evidence="1 2">
    <name type="scientific">Reticulibacter mediterranei</name>
    <dbReference type="NCBI Taxonomy" id="2778369"/>
    <lineage>
        <taxon>Bacteria</taxon>
        <taxon>Bacillati</taxon>
        <taxon>Chloroflexota</taxon>
        <taxon>Ktedonobacteria</taxon>
        <taxon>Ktedonobacterales</taxon>
        <taxon>Reticulibacteraceae</taxon>
        <taxon>Reticulibacter</taxon>
    </lineage>
</organism>
<dbReference type="SUPFAM" id="SSF81301">
    <property type="entry name" value="Nucleotidyltransferase"/>
    <property type="match status" value="1"/>
</dbReference>